<evidence type="ECO:0000256" key="1">
    <source>
        <dbReference type="SAM" id="Coils"/>
    </source>
</evidence>
<dbReference type="STRING" id="76193.A0A0N1IG60"/>
<dbReference type="AlphaFoldDB" id="A0A0N1IG60"/>
<feature type="compositionally biased region" description="Polar residues" evidence="2">
    <location>
        <begin position="685"/>
        <end position="694"/>
    </location>
</feature>
<feature type="compositionally biased region" description="Basic and acidic residues" evidence="2">
    <location>
        <begin position="484"/>
        <end position="580"/>
    </location>
</feature>
<dbReference type="InParanoid" id="A0A0N1IG60"/>
<evidence type="ECO:0000313" key="4">
    <source>
        <dbReference type="EMBL" id="KPJ11046.1"/>
    </source>
</evidence>
<keyword evidence="5" id="KW-1185">Reference proteome</keyword>
<accession>A0A0N1IG60</accession>
<name>A0A0N1IG60_PAPMA</name>
<feature type="region of interest" description="Disordered" evidence="2">
    <location>
        <begin position="144"/>
        <end position="220"/>
    </location>
</feature>
<dbReference type="Pfam" id="PF16009">
    <property type="entry name" value="DUF4779"/>
    <property type="match status" value="1"/>
</dbReference>
<feature type="signal peptide" evidence="3">
    <location>
        <begin position="1"/>
        <end position="26"/>
    </location>
</feature>
<feature type="region of interest" description="Disordered" evidence="2">
    <location>
        <begin position="384"/>
        <end position="707"/>
    </location>
</feature>
<feature type="compositionally biased region" description="Acidic residues" evidence="2">
    <location>
        <begin position="605"/>
        <end position="616"/>
    </location>
</feature>
<feature type="compositionally biased region" description="Basic and acidic residues" evidence="2">
    <location>
        <begin position="589"/>
        <end position="604"/>
    </location>
</feature>
<feature type="chain" id="PRO_5005874004" evidence="3">
    <location>
        <begin position="27"/>
        <end position="728"/>
    </location>
</feature>
<feature type="compositionally biased region" description="Low complexity" evidence="2">
    <location>
        <begin position="414"/>
        <end position="453"/>
    </location>
</feature>
<keyword evidence="1" id="KW-0175">Coiled coil</keyword>
<feature type="region of interest" description="Disordered" evidence="2">
    <location>
        <begin position="90"/>
        <end position="124"/>
    </location>
</feature>
<feature type="coiled-coil region" evidence="1">
    <location>
        <begin position="220"/>
        <end position="247"/>
    </location>
</feature>
<evidence type="ECO:0000313" key="5">
    <source>
        <dbReference type="Proteomes" id="UP000053240"/>
    </source>
</evidence>
<dbReference type="InterPro" id="IPR031959">
    <property type="entry name" value="DUF4779"/>
</dbReference>
<dbReference type="Proteomes" id="UP000053240">
    <property type="component" value="Unassembled WGS sequence"/>
</dbReference>
<keyword evidence="3" id="KW-0732">Signal</keyword>
<feature type="compositionally biased region" description="Basic and acidic residues" evidence="2">
    <location>
        <begin position="145"/>
        <end position="220"/>
    </location>
</feature>
<sequence>MRSSNSFSTEMVITYLLFLLFTYSSSFSIGSTSDKRIVNKRQASGDLFPDWVPFKNKHGAELGEFVDVVKKKPKKRLALPTNFVLKSQGDQDVDEYHDKEEGGDDYFDKKEWSATGTSDPNPAKLADIDGIVNIITKQTVNPVQAEDKINFESVEDKSSENKKESEELKELDNVKEEKHEVARDSKVLNTDTKKDDDYDYEEKEKTSKEKLDQSESEAKKAKILDSVDELKERHAEEQRQISEKIKEEELFKDEQERNLERFPRREYDKYALKEPEWRKGSSEYDEYDEKMLDVRDKYKIVAKKSVVTTPKPKPVEQPPRINKLSLFSNPNAFLIRDYEESEEKPTTGKPKRNKNAKDESSQKFSSRYLASNLKDKGRVRISLVPEEKDSKEGEPTLFFPKKRLGRRFQEDITPETTQTEAQTTSHITMTTPTTITTLDAETTAFETDTTAADSVPSAADSTHSASLVPESTITVTDPVPSATDAKEKKQPENYEIERGSGREHHSSHEEEHGENGKKAYEGKHEDTKTKKGYHDRENHVGKYDDHGGFDKDLHDESQHYGHHHHEEHGKKHAKYEESGKHSKGHSTKGSHDIHKKEEYEKNVEFFEEDGDFDEEENHGGHHDEKSHAKGGNFKKENLESGHEGHTKGDTGHYSKGGFGHYNKAKTRERSGSITTEHQPVPRISRPSTAQTLDSSARGFSDRDMPPTQDYLKKHIRAVAKRLNLVFLV</sequence>
<evidence type="ECO:0000256" key="2">
    <source>
        <dbReference type="SAM" id="MobiDB-lite"/>
    </source>
</evidence>
<feature type="compositionally biased region" description="Basic and acidic residues" evidence="2">
    <location>
        <begin position="385"/>
        <end position="394"/>
    </location>
</feature>
<feature type="region of interest" description="Disordered" evidence="2">
    <location>
        <begin position="335"/>
        <end position="371"/>
    </location>
</feature>
<gene>
    <name evidence="4" type="ORF">RR48_04191</name>
</gene>
<evidence type="ECO:0000256" key="3">
    <source>
        <dbReference type="SAM" id="SignalP"/>
    </source>
</evidence>
<feature type="compositionally biased region" description="Basic and acidic residues" evidence="2">
    <location>
        <begin position="94"/>
        <end position="112"/>
    </location>
</feature>
<protein>
    <submittedName>
        <fullName evidence="4">Uncharacterized protein</fullName>
    </submittedName>
</protein>
<feature type="compositionally biased region" description="Basic and acidic residues" evidence="2">
    <location>
        <begin position="617"/>
        <end position="652"/>
    </location>
</feature>
<feature type="compositionally biased region" description="Polar residues" evidence="2">
    <location>
        <begin position="459"/>
        <end position="475"/>
    </location>
</feature>
<proteinExistence type="predicted"/>
<reference evidence="4 5" key="1">
    <citation type="journal article" date="2015" name="Nat. Commun.">
        <title>Outbred genome sequencing and CRISPR/Cas9 gene editing in butterflies.</title>
        <authorList>
            <person name="Li X."/>
            <person name="Fan D."/>
            <person name="Zhang W."/>
            <person name="Liu G."/>
            <person name="Zhang L."/>
            <person name="Zhao L."/>
            <person name="Fang X."/>
            <person name="Chen L."/>
            <person name="Dong Y."/>
            <person name="Chen Y."/>
            <person name="Ding Y."/>
            <person name="Zhao R."/>
            <person name="Feng M."/>
            <person name="Zhu Y."/>
            <person name="Feng Y."/>
            <person name="Jiang X."/>
            <person name="Zhu D."/>
            <person name="Xiang H."/>
            <person name="Feng X."/>
            <person name="Li S."/>
            <person name="Wang J."/>
            <person name="Zhang G."/>
            <person name="Kronforst M.R."/>
            <person name="Wang W."/>
        </authorList>
    </citation>
    <scope>NUCLEOTIDE SEQUENCE [LARGE SCALE GENOMIC DNA]</scope>
    <source>
        <strain evidence="4">Ya'a_city_454_Pm</strain>
        <tissue evidence="4">Whole body</tissue>
    </source>
</reference>
<dbReference type="EMBL" id="KQ460889">
    <property type="protein sequence ID" value="KPJ11046.1"/>
    <property type="molecule type" value="Genomic_DNA"/>
</dbReference>
<organism evidence="4 5">
    <name type="scientific">Papilio machaon</name>
    <name type="common">Old World swallowtail butterfly</name>
    <dbReference type="NCBI Taxonomy" id="76193"/>
    <lineage>
        <taxon>Eukaryota</taxon>
        <taxon>Metazoa</taxon>
        <taxon>Ecdysozoa</taxon>
        <taxon>Arthropoda</taxon>
        <taxon>Hexapoda</taxon>
        <taxon>Insecta</taxon>
        <taxon>Pterygota</taxon>
        <taxon>Neoptera</taxon>
        <taxon>Endopterygota</taxon>
        <taxon>Lepidoptera</taxon>
        <taxon>Glossata</taxon>
        <taxon>Ditrysia</taxon>
        <taxon>Papilionoidea</taxon>
        <taxon>Papilionidae</taxon>
        <taxon>Papilioninae</taxon>
        <taxon>Papilio</taxon>
    </lineage>
</organism>